<dbReference type="EMBL" id="CP097327">
    <property type="protein sequence ID" value="USB35621.1"/>
    <property type="molecule type" value="Genomic_DNA"/>
</dbReference>
<reference evidence="4" key="2">
    <citation type="submission" date="2023-01" db="EMBL/GenBank/DDBJ databases">
        <title>The prevalence of carbapenem-resistant bacteria in aquaculture in China and the genetic diversity of carbapenem-resistant genes.</title>
        <authorList>
            <person name="Wen R."/>
        </authorList>
    </citation>
    <scope>NUCLEOTIDE SEQUENCE</scope>
    <source>
        <strain evidence="4">PVA41-chromosome</strain>
    </source>
</reference>
<proteinExistence type="predicted"/>
<evidence type="ECO:0000313" key="3">
    <source>
        <dbReference type="EMBL" id="USB35621.1"/>
    </source>
</evidence>
<name>A0AAX3S428_9GAMM</name>
<feature type="compositionally biased region" description="Polar residues" evidence="1">
    <location>
        <begin position="216"/>
        <end position="230"/>
    </location>
</feature>
<organism evidence="4 6">
    <name type="scientific">Providencia vermicola</name>
    <dbReference type="NCBI Taxonomy" id="333965"/>
    <lineage>
        <taxon>Bacteria</taxon>
        <taxon>Pseudomonadati</taxon>
        <taxon>Pseudomonadota</taxon>
        <taxon>Gammaproteobacteria</taxon>
        <taxon>Enterobacterales</taxon>
        <taxon>Morganellaceae</taxon>
        <taxon>Providencia</taxon>
    </lineage>
</organism>
<feature type="region of interest" description="Disordered" evidence="1">
    <location>
        <begin position="127"/>
        <end position="168"/>
    </location>
</feature>
<feature type="region of interest" description="Disordered" evidence="1">
    <location>
        <begin position="202"/>
        <end position="230"/>
    </location>
</feature>
<sequence length="444" mass="47809">MNALFHDITGAIGELQSYGIPLWAVEGKPYPIRSVVYHKNKTWQSKIENNNVEPAAGAAWQELKADLTAGDIQVYNKTESDKRFQPLGNYQTAGYSYSKAESDTHFQPKGNYAPAGNYAVKGESYTKAEGDTRYQPKGSYQPSGDYALKGSSYTKSESDGKYQPKGSYQAAGYSYSKAESDTSYQPKGNYAPAGNYALKGDSYTKAEGDGRYQPKGSYQPSGDYATNSTVNSKFDAANSNANNRVPNTRKVNNKPLSADITITASDVGAYTKAESDTKIADAKKMGTDAQVTANAANTNATNANNNANGRVPNTRKVNNKALSADISLNAGDVGAYTKAEVDSRISASGGKNTANKTDNGWWKCGDTGMMLQNVHTTFKDWSDNVVNFPIPFPNKCINVVVSVNSSTNNPGNYAIYVKSWNAKSVTVYISGIAPGPLHIMAMGY</sequence>
<evidence type="ECO:0000256" key="1">
    <source>
        <dbReference type="SAM" id="MobiDB-lite"/>
    </source>
</evidence>
<feature type="domain" description="Putative tail fiber protein gp53-like C-terminal" evidence="2">
    <location>
        <begin position="363"/>
        <end position="429"/>
    </location>
</feature>
<evidence type="ECO:0000313" key="5">
    <source>
        <dbReference type="Proteomes" id="UP001057142"/>
    </source>
</evidence>
<feature type="compositionally biased region" description="Basic and acidic residues" evidence="1">
    <location>
        <begin position="202"/>
        <end position="212"/>
    </location>
</feature>
<dbReference type="Pfam" id="PF21882">
    <property type="entry name" value="Gp53-like_C"/>
    <property type="match status" value="1"/>
</dbReference>
<reference evidence="3" key="1">
    <citation type="journal article" date="2022" name="Front. Microbiol.">
        <title>Identification of a novel aminoglycoside O-nucleotidyltransferase AadA33 in Providencia vermicola.</title>
        <authorList>
            <person name="Feng C."/>
            <person name="Gao M."/>
            <person name="Jiang W."/>
            <person name="Shi W."/>
            <person name="Li A."/>
            <person name="Liu S."/>
            <person name="Zhang L."/>
            <person name="Zhang X."/>
            <person name="Li Q."/>
            <person name="Lin H."/>
            <person name="Lu J."/>
            <person name="Li K."/>
            <person name="Zhang H."/>
            <person name="Hu Y."/>
            <person name="Bao Q."/>
            <person name="Lin X."/>
        </authorList>
    </citation>
    <scope>NUCLEOTIDE SEQUENCE</scope>
    <source>
        <strain evidence="3">P13</strain>
    </source>
</reference>
<dbReference type="RefSeq" id="WP_251463914.1">
    <property type="nucleotide sequence ID" value="NZ_CP097327.1"/>
</dbReference>
<keyword evidence="5" id="KW-1185">Reference proteome</keyword>
<dbReference type="Proteomes" id="UP001222403">
    <property type="component" value="Chromosome"/>
</dbReference>
<evidence type="ECO:0000313" key="4">
    <source>
        <dbReference type="EMBL" id="WFC08128.1"/>
    </source>
</evidence>
<gene>
    <name evidence="3" type="ORF">M5J11_12330</name>
    <name evidence="4" type="ORF">PG365_07085</name>
</gene>
<dbReference type="EMBL" id="CP116222">
    <property type="protein sequence ID" value="WFC08128.1"/>
    <property type="molecule type" value="Genomic_DNA"/>
</dbReference>
<dbReference type="Proteomes" id="UP001057142">
    <property type="component" value="Chromosome"/>
</dbReference>
<dbReference type="InterPro" id="IPR054075">
    <property type="entry name" value="Gp53-like_C"/>
</dbReference>
<dbReference type="Gene3D" id="2.60.40.3940">
    <property type="match status" value="1"/>
</dbReference>
<accession>A0AAX3S428</accession>
<protein>
    <recommendedName>
        <fullName evidence="2">Putative tail fiber protein gp53-like C-terminal domain-containing protein</fullName>
    </recommendedName>
</protein>
<evidence type="ECO:0000259" key="2">
    <source>
        <dbReference type="Pfam" id="PF21882"/>
    </source>
</evidence>
<dbReference type="AlphaFoldDB" id="A0AAX3S428"/>
<evidence type="ECO:0000313" key="6">
    <source>
        <dbReference type="Proteomes" id="UP001222403"/>
    </source>
</evidence>